<accession>A0A077NW29</accession>
<sequence length="143" mass="15962">MKRILIACTALTLIGCGGNYTEFNGVYTCKIGLSMNAVAVDQGSEYSFPLTVVKARMTFKNGAMTIHGMKLGDYVGHEMAMTAPPVTRDGRKLMSEREFKYDDGEFSEDFSPKYRIATFSVGNFRYGGITQHLTNCKKEQEQE</sequence>
<dbReference type="RefSeq" id="WP_038225265.1">
    <property type="nucleotide sequence ID" value="NZ_CAWLWD010000233.1"/>
</dbReference>
<dbReference type="PROSITE" id="PS51257">
    <property type="entry name" value="PROKAR_LIPOPROTEIN"/>
    <property type="match status" value="1"/>
</dbReference>
<evidence type="ECO:0008006" key="2">
    <source>
        <dbReference type="Google" id="ProtNLM"/>
    </source>
</evidence>
<comment type="caution">
    <text evidence="1">The sequence shown here is derived from an EMBL/GenBank/DDBJ whole genome shotgun (WGS) entry which is preliminary data.</text>
</comment>
<dbReference type="AlphaFoldDB" id="A0A077NW29"/>
<proteinExistence type="predicted"/>
<evidence type="ECO:0000313" key="1">
    <source>
        <dbReference type="EMBL" id="CDH02583.1"/>
    </source>
</evidence>
<organism evidence="1">
    <name type="scientific">Xenorhabdus bovienii str. feltiae Moldova</name>
    <dbReference type="NCBI Taxonomy" id="1398200"/>
    <lineage>
        <taxon>Bacteria</taxon>
        <taxon>Pseudomonadati</taxon>
        <taxon>Pseudomonadota</taxon>
        <taxon>Gammaproteobacteria</taxon>
        <taxon>Enterobacterales</taxon>
        <taxon>Morganellaceae</taxon>
        <taxon>Xenorhabdus</taxon>
    </lineage>
</organism>
<reference evidence="1" key="1">
    <citation type="submission" date="2013-07" db="EMBL/GenBank/DDBJ databases">
        <title>Sub-species coevolution in mutualistic symbiosis.</title>
        <authorList>
            <person name="Murfin K."/>
            <person name="Klassen J."/>
            <person name="Lee M."/>
            <person name="Forst S."/>
            <person name="Stock P."/>
            <person name="Goodrich-Blair H."/>
        </authorList>
    </citation>
    <scope>NUCLEOTIDE SEQUENCE [LARGE SCALE GENOMIC DNA]</scope>
    <source>
        <strain evidence="1">Feltiae Moldova</strain>
    </source>
</reference>
<protein>
    <recommendedName>
        <fullName evidence="2">Lipoprotein</fullName>
    </recommendedName>
</protein>
<gene>
    <name evidence="1" type="ORF">XBFM1_2740024</name>
</gene>
<dbReference type="EMBL" id="CBSV010000195">
    <property type="protein sequence ID" value="CDH02583.1"/>
    <property type="molecule type" value="Genomic_DNA"/>
</dbReference>
<dbReference type="Proteomes" id="UP000028487">
    <property type="component" value="Unassembled WGS sequence"/>
</dbReference>
<dbReference type="HOGENOM" id="CLU_1884966_0_0_6"/>
<name>A0A077NW29_XENBV</name>